<dbReference type="Pfam" id="PF17871">
    <property type="entry name" value="AAA_lid_9"/>
    <property type="match status" value="1"/>
</dbReference>
<dbReference type="InterPro" id="IPR050130">
    <property type="entry name" value="ClpA_ClpB"/>
</dbReference>
<dbReference type="CDD" id="cd00009">
    <property type="entry name" value="AAA"/>
    <property type="match status" value="1"/>
</dbReference>
<dbReference type="GO" id="GO:0005524">
    <property type="term" value="F:ATP binding"/>
    <property type="evidence" value="ECO:0007669"/>
    <property type="project" value="UniProtKB-KW"/>
</dbReference>
<dbReference type="Gene3D" id="1.10.8.60">
    <property type="match status" value="2"/>
</dbReference>
<dbReference type="GO" id="GO:0008233">
    <property type="term" value="F:peptidase activity"/>
    <property type="evidence" value="ECO:0007669"/>
    <property type="project" value="UniProtKB-KW"/>
</dbReference>
<dbReference type="InterPro" id="IPR027417">
    <property type="entry name" value="P-loop_NTPase"/>
</dbReference>
<gene>
    <name evidence="7" type="ORF">HF526_31080</name>
</gene>
<organism evidence="7 8">
    <name type="scientific">Pseudonocardia acidicola</name>
    <dbReference type="NCBI Taxonomy" id="2724939"/>
    <lineage>
        <taxon>Bacteria</taxon>
        <taxon>Bacillati</taxon>
        <taxon>Actinomycetota</taxon>
        <taxon>Actinomycetes</taxon>
        <taxon>Pseudonocardiales</taxon>
        <taxon>Pseudonocardiaceae</taxon>
        <taxon>Pseudonocardia</taxon>
    </lineage>
</organism>
<dbReference type="Gene3D" id="4.10.860.10">
    <property type="entry name" value="UVR domain"/>
    <property type="match status" value="1"/>
</dbReference>
<name>A0ABX1SLJ1_9PSEU</name>
<feature type="domain" description="Clp ATPase C-terminal" evidence="6">
    <location>
        <begin position="587"/>
        <end position="676"/>
    </location>
</feature>
<evidence type="ECO:0000259" key="6">
    <source>
        <dbReference type="SMART" id="SM01086"/>
    </source>
</evidence>
<evidence type="ECO:0000313" key="8">
    <source>
        <dbReference type="Proteomes" id="UP000820669"/>
    </source>
</evidence>
<proteinExistence type="predicted"/>
<dbReference type="Pfam" id="PF07724">
    <property type="entry name" value="AAA_2"/>
    <property type="match status" value="1"/>
</dbReference>
<accession>A0ABX1SLJ1</accession>
<dbReference type="SMART" id="SM01086">
    <property type="entry name" value="ClpB_D2-small"/>
    <property type="match status" value="1"/>
</dbReference>
<dbReference type="SUPFAM" id="SSF52540">
    <property type="entry name" value="P-loop containing nucleoside triphosphate hydrolases"/>
    <property type="match status" value="2"/>
</dbReference>
<dbReference type="InterPro" id="IPR019489">
    <property type="entry name" value="Clp_ATPase_C"/>
</dbReference>
<reference evidence="7 8" key="1">
    <citation type="submission" date="2020-04" db="EMBL/GenBank/DDBJ databases">
        <authorList>
            <person name="Klaysubun C."/>
            <person name="Duangmal K."/>
            <person name="Lipun K."/>
        </authorList>
    </citation>
    <scope>NUCLEOTIDE SEQUENCE [LARGE SCALE GENOMIC DNA]</scope>
    <source>
        <strain evidence="7 8">K10HN5</strain>
    </source>
</reference>
<dbReference type="InterPro" id="IPR041546">
    <property type="entry name" value="ClpA/ClpB_AAA_lid"/>
</dbReference>
<evidence type="ECO:0000256" key="2">
    <source>
        <dbReference type="ARBA" id="ARBA00022741"/>
    </source>
</evidence>
<keyword evidence="2" id="KW-0547">Nucleotide-binding</keyword>
<dbReference type="GO" id="GO:0006508">
    <property type="term" value="P:proteolysis"/>
    <property type="evidence" value="ECO:0007669"/>
    <property type="project" value="UniProtKB-KW"/>
</dbReference>
<dbReference type="RefSeq" id="WP_169385219.1">
    <property type="nucleotide sequence ID" value="NZ_JAAXLA010000096.1"/>
</dbReference>
<dbReference type="Pfam" id="PF10431">
    <property type="entry name" value="ClpB_D2-small"/>
    <property type="match status" value="1"/>
</dbReference>
<dbReference type="CDD" id="cd19499">
    <property type="entry name" value="RecA-like_ClpB_Hsp104-like"/>
    <property type="match status" value="1"/>
</dbReference>
<keyword evidence="1" id="KW-0677">Repeat</keyword>
<evidence type="ECO:0000256" key="1">
    <source>
        <dbReference type="ARBA" id="ARBA00022737"/>
    </source>
</evidence>
<dbReference type="InterPro" id="IPR003593">
    <property type="entry name" value="AAA+_ATPase"/>
</dbReference>
<feature type="domain" description="AAA+ ATPase" evidence="5">
    <location>
        <begin position="83"/>
        <end position="229"/>
    </location>
</feature>
<keyword evidence="8" id="KW-1185">Reference proteome</keyword>
<keyword evidence="3 7" id="KW-0067">ATP-binding</keyword>
<comment type="caution">
    <text evidence="7">The sequence shown here is derived from an EMBL/GenBank/DDBJ whole genome shotgun (WGS) entry which is preliminary data.</text>
</comment>
<keyword evidence="4" id="KW-0143">Chaperone</keyword>
<dbReference type="Gene3D" id="3.40.50.300">
    <property type="entry name" value="P-loop containing nucleotide triphosphate hydrolases"/>
    <property type="match status" value="2"/>
</dbReference>
<feature type="domain" description="AAA+ ATPase" evidence="5">
    <location>
        <begin position="417"/>
        <end position="560"/>
    </location>
</feature>
<evidence type="ECO:0000256" key="4">
    <source>
        <dbReference type="ARBA" id="ARBA00023186"/>
    </source>
</evidence>
<dbReference type="PANTHER" id="PTHR11638:SF18">
    <property type="entry name" value="HEAT SHOCK PROTEIN 104"/>
    <property type="match status" value="1"/>
</dbReference>
<dbReference type="Pfam" id="PF00004">
    <property type="entry name" value="AAA"/>
    <property type="match status" value="1"/>
</dbReference>
<dbReference type="PRINTS" id="PR00300">
    <property type="entry name" value="CLPPROTEASEA"/>
</dbReference>
<dbReference type="EMBL" id="JAAXLA010000096">
    <property type="protein sequence ID" value="NMI01703.1"/>
    <property type="molecule type" value="Genomic_DNA"/>
</dbReference>
<protein>
    <submittedName>
        <fullName evidence="7">ATP-dependent Clp protease ATP-binding subunit</fullName>
    </submittedName>
</protein>
<evidence type="ECO:0000313" key="7">
    <source>
        <dbReference type="EMBL" id="NMI01703.1"/>
    </source>
</evidence>
<dbReference type="InterPro" id="IPR003959">
    <property type="entry name" value="ATPase_AAA_core"/>
</dbReference>
<keyword evidence="7" id="KW-0378">Hydrolase</keyword>
<sequence>MPDDGFGSGFGPLEDLVGRLVGNLESSLGATAPRAGTSGRSATPRLDRFGRDLTAAAAEGQLDPVIGREAEIEQVLEVLARRTKNNPALVGDPGVGKTAIVEGLAQRVIDGEVPDALHGVRVVALDLAGMVAGTRYRGDFEQRLTGVVDEIVEARRAVVVFVDELHSVVGAGAAEGGAMDAGTILKPALARGDLQLIGATTAGEYRKHIESDPALERRFEPVRVAEPSVEDTIAILRGLRERYEQHHRVRITDAATVAAAQLSHRYLHDRFLPDKAIDLIDRASARARIRAVAPDGGSAEREQRIEQLRRARDVAVDAEDYERAQILTRELDRALAELGSARGRSRGDVEITADDVAEALSRSTGIPVARLTTAERRRLLHLEEQLRRRIVGQDEAVEAVADAIRAGRAGLGNPNRPVGSFLFLGPTGVGKTELARALAEALFGSPDQLLRFDMSEFGDRSSAMRLVGAPPGHVGYEDAGQLTEAVRRSPYAVLLLDEIEKAHPDVTGTLLQVLDAGRLTDAHGRTADFTNTVVIMTSNLGAEQLLAVTASGRLVDDVREPLLALVRRHFRPEFAGRIDEIVLFRGLDHTDLRRITGLLLDETRDRLRAQGIDLTVEDAAVDWLAERGHRPEFGARPLRRTISRELDRGLSRMLIGGEARAGQRVVVGVAGGALQLTARDT</sequence>
<keyword evidence="7" id="KW-0645">Protease</keyword>
<dbReference type="PANTHER" id="PTHR11638">
    <property type="entry name" value="ATP-DEPENDENT CLP PROTEASE"/>
    <property type="match status" value="1"/>
</dbReference>
<evidence type="ECO:0000259" key="5">
    <source>
        <dbReference type="SMART" id="SM00382"/>
    </source>
</evidence>
<evidence type="ECO:0000256" key="3">
    <source>
        <dbReference type="ARBA" id="ARBA00022840"/>
    </source>
</evidence>
<dbReference type="Proteomes" id="UP000820669">
    <property type="component" value="Unassembled WGS sequence"/>
</dbReference>
<dbReference type="InterPro" id="IPR001270">
    <property type="entry name" value="ClpA/B"/>
</dbReference>
<dbReference type="SMART" id="SM00382">
    <property type="entry name" value="AAA"/>
    <property type="match status" value="2"/>
</dbReference>